<reference evidence="2 3" key="1">
    <citation type="submission" date="2019-12" db="EMBL/GenBank/DDBJ databases">
        <title>Whole genome shotgun sequence of Streptomyces caniferus NBRC 15389.</title>
        <authorList>
            <person name="Ichikawa N."/>
            <person name="Kimura A."/>
            <person name="Kitahashi Y."/>
            <person name="Komaki H."/>
            <person name="Tamura T."/>
        </authorList>
    </citation>
    <scope>NUCLEOTIDE SEQUENCE [LARGE SCALE GENOMIC DNA]</scope>
    <source>
        <strain evidence="2 3">NBRC 15389</strain>
    </source>
</reference>
<evidence type="ECO:0000313" key="2">
    <source>
        <dbReference type="EMBL" id="GFE10031.1"/>
    </source>
</evidence>
<gene>
    <name evidence="2" type="ORF">Scani_62990</name>
</gene>
<dbReference type="AlphaFoldDB" id="A0A640SI38"/>
<protein>
    <submittedName>
        <fullName evidence="2">Uncharacterized protein</fullName>
    </submittedName>
</protein>
<organism evidence="2 3">
    <name type="scientific">Streptomyces caniferus</name>
    <dbReference type="NCBI Taxonomy" id="285557"/>
    <lineage>
        <taxon>Bacteria</taxon>
        <taxon>Bacillati</taxon>
        <taxon>Actinomycetota</taxon>
        <taxon>Actinomycetes</taxon>
        <taxon>Kitasatosporales</taxon>
        <taxon>Streptomycetaceae</taxon>
        <taxon>Streptomyces</taxon>
    </lineage>
</organism>
<accession>A0A640SI38</accession>
<dbReference type="EMBL" id="BLIN01000005">
    <property type="protein sequence ID" value="GFE10031.1"/>
    <property type="molecule type" value="Genomic_DNA"/>
</dbReference>
<dbReference type="Proteomes" id="UP000435837">
    <property type="component" value="Unassembled WGS sequence"/>
</dbReference>
<sequence>MSPVFGSAAVAAPAGALPAPAVPMSTASDSSHLVALRMHPPLGIAKVGLNLSARGGCHQTPARFGGSAGRHRPAARRVRRTGPGPSRHGPAPQATSSSSSPVNVRHNSA</sequence>
<feature type="compositionally biased region" description="Basic residues" evidence="1">
    <location>
        <begin position="69"/>
        <end position="80"/>
    </location>
</feature>
<proteinExistence type="predicted"/>
<evidence type="ECO:0000313" key="3">
    <source>
        <dbReference type="Proteomes" id="UP000435837"/>
    </source>
</evidence>
<comment type="caution">
    <text evidence="2">The sequence shown here is derived from an EMBL/GenBank/DDBJ whole genome shotgun (WGS) entry which is preliminary data.</text>
</comment>
<evidence type="ECO:0000256" key="1">
    <source>
        <dbReference type="SAM" id="MobiDB-lite"/>
    </source>
</evidence>
<feature type="region of interest" description="Disordered" evidence="1">
    <location>
        <begin position="57"/>
        <end position="109"/>
    </location>
</feature>
<name>A0A640SI38_9ACTN</name>